<keyword evidence="2" id="KW-0378">Hydrolase</keyword>
<dbReference type="AlphaFoldDB" id="A0A1B8H0Z7"/>
<feature type="domain" description="Metallo-beta-lactamase" evidence="1">
    <location>
        <begin position="21"/>
        <end position="189"/>
    </location>
</feature>
<evidence type="ECO:0000259" key="1">
    <source>
        <dbReference type="SMART" id="SM00849"/>
    </source>
</evidence>
<organism evidence="2 3">
    <name type="scientific">Morganella psychrotolerans</name>
    <dbReference type="NCBI Taxonomy" id="368603"/>
    <lineage>
        <taxon>Bacteria</taxon>
        <taxon>Pseudomonadati</taxon>
        <taxon>Pseudomonadota</taxon>
        <taxon>Gammaproteobacteria</taxon>
        <taxon>Enterobacterales</taxon>
        <taxon>Morganellaceae</taxon>
        <taxon>Morganella</taxon>
    </lineage>
</organism>
<dbReference type="GO" id="GO:0016740">
    <property type="term" value="F:transferase activity"/>
    <property type="evidence" value="ECO:0007669"/>
    <property type="project" value="TreeGrafter"/>
</dbReference>
<dbReference type="Proteomes" id="UP000092377">
    <property type="component" value="Unassembled WGS sequence"/>
</dbReference>
<name>A0A1B8H0Z7_9GAMM</name>
<dbReference type="InterPro" id="IPR036866">
    <property type="entry name" value="RibonucZ/Hydroxyglut_hydro"/>
</dbReference>
<dbReference type="InterPro" id="IPR052926">
    <property type="entry name" value="Metallo-beta-lactamase_dom"/>
</dbReference>
<dbReference type="EMBL" id="LZEY01000060">
    <property type="protein sequence ID" value="OBU02742.1"/>
    <property type="molecule type" value="Genomic_DNA"/>
</dbReference>
<dbReference type="OrthoDB" id="9803916at2"/>
<dbReference type="SMART" id="SM00849">
    <property type="entry name" value="Lactamase_B"/>
    <property type="match status" value="1"/>
</dbReference>
<dbReference type="RefSeq" id="WP_067406500.1">
    <property type="nucleotide sequence ID" value="NZ_LZEY01000060.1"/>
</dbReference>
<dbReference type="PANTHER" id="PTHR13754">
    <property type="entry name" value="METALLO-BETA-LACTAMASE SUPERFAMILY PROTEIN"/>
    <property type="match status" value="1"/>
</dbReference>
<comment type="caution">
    <text evidence="2">The sequence shown here is derived from an EMBL/GenBank/DDBJ whole genome shotgun (WGS) entry which is preliminary data.</text>
</comment>
<dbReference type="InterPro" id="IPR041712">
    <property type="entry name" value="DHPS-like_MBL-fold"/>
</dbReference>
<reference evidence="3" key="1">
    <citation type="submission" date="2016-06" db="EMBL/GenBank/DDBJ databases">
        <authorList>
            <person name="Butler K."/>
        </authorList>
    </citation>
    <scope>NUCLEOTIDE SEQUENCE [LARGE SCALE GENOMIC DNA]</scope>
    <source>
        <strain evidence="3">GCSL-Mp20</strain>
    </source>
</reference>
<dbReference type="PANTHER" id="PTHR13754:SF13">
    <property type="entry name" value="METALLO-BETA-LACTAMASE SUPERFAMILY PROTEIN (AFU_ORTHOLOGUE AFUA_3G07630)"/>
    <property type="match status" value="1"/>
</dbReference>
<dbReference type="Pfam" id="PF00753">
    <property type="entry name" value="Lactamase_B"/>
    <property type="match status" value="1"/>
</dbReference>
<dbReference type="Gene3D" id="3.60.15.10">
    <property type="entry name" value="Ribonuclease Z/Hydroxyacylglutathione hydrolase-like"/>
    <property type="match status" value="1"/>
</dbReference>
<dbReference type="SUPFAM" id="SSF56281">
    <property type="entry name" value="Metallo-hydrolase/oxidoreductase"/>
    <property type="match status" value="1"/>
</dbReference>
<protein>
    <submittedName>
        <fullName evidence="2">MBL fold metallo-hydrolase</fullName>
    </submittedName>
</protein>
<accession>A0A1B8H0Z7</accession>
<evidence type="ECO:0000313" key="2">
    <source>
        <dbReference type="EMBL" id="OBU02742.1"/>
    </source>
</evidence>
<dbReference type="GO" id="GO:0016787">
    <property type="term" value="F:hydrolase activity"/>
    <property type="evidence" value="ECO:0007669"/>
    <property type="project" value="UniProtKB-KW"/>
</dbReference>
<sequence>MLRITALLENTSTDARLDAHAGLSLLLDDGETSLLFDTSADDTYIRNAQALGISLAEIDAVVLSHGHYDHFGGLTRTARHHLPSPLTIIAHPHIFEPRRAALWLGGYPLKFKRLSPPFCEEILREQYQFVLTEKPHAISSRFLFAGEITQRAVIRRYGVLLNSGEADYVRDDSFLIWRGDDGIVIITGCSHAGIESVIQHARKLTDNAQVQAVVGGLHLRRATPAALRRAQQAIAPETRVFGCHCTGERGRNALKANDFNTGQQLTFL</sequence>
<dbReference type="InterPro" id="IPR001279">
    <property type="entry name" value="Metallo-B-lactamas"/>
</dbReference>
<dbReference type="CDD" id="cd07713">
    <property type="entry name" value="DHPS-like_MBL-fold"/>
    <property type="match status" value="1"/>
</dbReference>
<evidence type="ECO:0000313" key="3">
    <source>
        <dbReference type="Proteomes" id="UP000092377"/>
    </source>
</evidence>
<gene>
    <name evidence="2" type="ORF">AYY18_12115</name>
</gene>
<keyword evidence="3" id="KW-1185">Reference proteome</keyword>
<proteinExistence type="predicted"/>